<keyword evidence="2" id="KW-1185">Reference proteome</keyword>
<organism evidence="1 2">
    <name type="scientific">Dendrobium thyrsiflorum</name>
    <name type="common">Pinecone-like raceme dendrobium</name>
    <name type="synonym">Orchid</name>
    <dbReference type="NCBI Taxonomy" id="117978"/>
    <lineage>
        <taxon>Eukaryota</taxon>
        <taxon>Viridiplantae</taxon>
        <taxon>Streptophyta</taxon>
        <taxon>Embryophyta</taxon>
        <taxon>Tracheophyta</taxon>
        <taxon>Spermatophyta</taxon>
        <taxon>Magnoliopsida</taxon>
        <taxon>Liliopsida</taxon>
        <taxon>Asparagales</taxon>
        <taxon>Orchidaceae</taxon>
        <taxon>Epidendroideae</taxon>
        <taxon>Malaxideae</taxon>
        <taxon>Dendrobiinae</taxon>
        <taxon>Dendrobium</taxon>
    </lineage>
</organism>
<name>A0ABD0U672_DENTH</name>
<accession>A0ABD0U672</accession>
<dbReference type="EMBL" id="JANQDX010000017">
    <property type="protein sequence ID" value="KAL0907935.1"/>
    <property type="molecule type" value="Genomic_DNA"/>
</dbReference>
<sequence length="84" mass="9420">MPEAQVSKISHNESRVEVALVAKRPQPKQRTGCRENMPVAGGARDWSLAPIMTMPELRFHLLLTTELYYINSNGPKAETIEKDA</sequence>
<comment type="caution">
    <text evidence="1">The sequence shown here is derived from an EMBL/GenBank/DDBJ whole genome shotgun (WGS) entry which is preliminary data.</text>
</comment>
<dbReference type="AlphaFoldDB" id="A0ABD0U672"/>
<dbReference type="Proteomes" id="UP001552299">
    <property type="component" value="Unassembled WGS sequence"/>
</dbReference>
<proteinExistence type="predicted"/>
<reference evidence="1 2" key="1">
    <citation type="journal article" date="2024" name="Plant Biotechnol. J.">
        <title>Dendrobium thyrsiflorum genome and its molecular insights into genes involved in important horticultural traits.</title>
        <authorList>
            <person name="Chen B."/>
            <person name="Wang J.Y."/>
            <person name="Zheng P.J."/>
            <person name="Li K.L."/>
            <person name="Liang Y.M."/>
            <person name="Chen X.F."/>
            <person name="Zhang C."/>
            <person name="Zhao X."/>
            <person name="He X."/>
            <person name="Zhang G.Q."/>
            <person name="Liu Z.J."/>
            <person name="Xu Q."/>
        </authorList>
    </citation>
    <scope>NUCLEOTIDE SEQUENCE [LARGE SCALE GENOMIC DNA]</scope>
    <source>
        <strain evidence="1">GZMU011</strain>
    </source>
</reference>
<evidence type="ECO:0000313" key="2">
    <source>
        <dbReference type="Proteomes" id="UP001552299"/>
    </source>
</evidence>
<evidence type="ECO:0000313" key="1">
    <source>
        <dbReference type="EMBL" id="KAL0907935.1"/>
    </source>
</evidence>
<protein>
    <submittedName>
        <fullName evidence="1">Uncharacterized protein</fullName>
    </submittedName>
</protein>
<gene>
    <name evidence="1" type="ORF">M5K25_022392</name>
</gene>